<dbReference type="PANTHER" id="PTHR43712:SF2">
    <property type="entry name" value="O-METHYLTRANSFERASE CICE"/>
    <property type="match status" value="1"/>
</dbReference>
<evidence type="ECO:0000313" key="7">
    <source>
        <dbReference type="Proteomes" id="UP000287166"/>
    </source>
</evidence>
<dbReference type="InParanoid" id="A0A401GS49"/>
<dbReference type="InterPro" id="IPR001077">
    <property type="entry name" value="COMT_C"/>
</dbReference>
<dbReference type="InterPro" id="IPR016461">
    <property type="entry name" value="COMT-like"/>
</dbReference>
<keyword evidence="7" id="KW-1185">Reference proteome</keyword>
<keyword evidence="1 6" id="KW-0489">Methyltransferase</keyword>
<dbReference type="AlphaFoldDB" id="A0A401GS49"/>
<dbReference type="GO" id="GO:0008171">
    <property type="term" value="F:O-methyltransferase activity"/>
    <property type="evidence" value="ECO:0007669"/>
    <property type="project" value="InterPro"/>
</dbReference>
<dbReference type="RefSeq" id="XP_027615949.1">
    <property type="nucleotide sequence ID" value="XM_027760148.1"/>
</dbReference>
<dbReference type="InterPro" id="IPR036390">
    <property type="entry name" value="WH_DNA-bd_sf"/>
</dbReference>
<organism evidence="6 7">
    <name type="scientific">Sparassis crispa</name>
    <dbReference type="NCBI Taxonomy" id="139825"/>
    <lineage>
        <taxon>Eukaryota</taxon>
        <taxon>Fungi</taxon>
        <taxon>Dikarya</taxon>
        <taxon>Basidiomycota</taxon>
        <taxon>Agaricomycotina</taxon>
        <taxon>Agaricomycetes</taxon>
        <taxon>Polyporales</taxon>
        <taxon>Sparassidaceae</taxon>
        <taxon>Sparassis</taxon>
    </lineage>
</organism>
<evidence type="ECO:0000313" key="6">
    <source>
        <dbReference type="EMBL" id="GBE85036.1"/>
    </source>
</evidence>
<dbReference type="GeneID" id="38781953"/>
<dbReference type="Pfam" id="PF08100">
    <property type="entry name" value="Dimerisation"/>
    <property type="match status" value="1"/>
</dbReference>
<dbReference type="PANTHER" id="PTHR43712">
    <property type="entry name" value="PUTATIVE (AFU_ORTHOLOGUE AFUA_4G14580)-RELATED"/>
    <property type="match status" value="1"/>
</dbReference>
<dbReference type="Gene3D" id="3.40.50.150">
    <property type="entry name" value="Vaccinia Virus protein VP39"/>
    <property type="match status" value="1"/>
</dbReference>
<dbReference type="InterPro" id="IPR012967">
    <property type="entry name" value="COMT_dimerisation"/>
</dbReference>
<dbReference type="Pfam" id="PF00891">
    <property type="entry name" value="Methyltransf_2"/>
    <property type="match status" value="1"/>
</dbReference>
<protein>
    <submittedName>
        <fullName evidence="6">O-methyltransferase gedA</fullName>
    </submittedName>
</protein>
<dbReference type="InterPro" id="IPR029063">
    <property type="entry name" value="SAM-dependent_MTases_sf"/>
</dbReference>
<dbReference type="InterPro" id="IPR036388">
    <property type="entry name" value="WH-like_DNA-bd_sf"/>
</dbReference>
<dbReference type="EMBL" id="BFAD01000007">
    <property type="protein sequence ID" value="GBE85036.1"/>
    <property type="molecule type" value="Genomic_DNA"/>
</dbReference>
<keyword evidence="3" id="KW-0949">S-adenosyl-L-methionine</keyword>
<dbReference type="Proteomes" id="UP000287166">
    <property type="component" value="Unassembled WGS sequence"/>
</dbReference>
<dbReference type="OrthoDB" id="1606438at2759"/>
<dbReference type="SUPFAM" id="SSF53335">
    <property type="entry name" value="S-adenosyl-L-methionine-dependent methyltransferases"/>
    <property type="match status" value="1"/>
</dbReference>
<evidence type="ECO:0000256" key="1">
    <source>
        <dbReference type="ARBA" id="ARBA00022603"/>
    </source>
</evidence>
<feature type="domain" description="O-methyltransferase C-terminal" evidence="4">
    <location>
        <begin position="246"/>
        <end position="441"/>
    </location>
</feature>
<evidence type="ECO:0000256" key="3">
    <source>
        <dbReference type="ARBA" id="ARBA00022691"/>
    </source>
</evidence>
<sequence>MSLILFPEAVIKRRRRLGLPAWLIHSLSCTHFLRQCPPLLVVIQEWTKEDATDGRNTLPASVDLFKAQRTILAACGSFTEILQVPQRRILEVANQYFEARALHIAVEHRVARHLAKVDQAVGMPISELSKATGLHPEKLSRIMRALCSMHIFAEVQDGSFANNTVSAALATNEALEAHVLLVAWVYHPASAKLLEIVGDPVKGWSNSATDSAFQEGHGTKLSFWDWLEEGIIQPDGCVKPRPALEQFTVSMANNSGLLGTPPFYYFPWESLSSATMVDVGGGVGGMSFDLCNHFPLLNFVVQDRPAVIEKAEPVWLRERPEALKAGRVKFMPHDFFTENPVKGADVYLLRHILHDWEDDRCVDILSALRSVLSPHSRVLVVDLVMNTTLGCPEIPSAPFPLLANYGTSIRFAHESDLKMMSLVNGAERVPGDVLSIAQRAGLEVTRIWECPGDCVIEMRLPTVRQ</sequence>
<dbReference type="Gene3D" id="1.10.10.10">
    <property type="entry name" value="Winged helix-like DNA-binding domain superfamily/Winged helix DNA-binding domain"/>
    <property type="match status" value="1"/>
</dbReference>
<dbReference type="GO" id="GO:0032259">
    <property type="term" value="P:methylation"/>
    <property type="evidence" value="ECO:0007669"/>
    <property type="project" value="UniProtKB-KW"/>
</dbReference>
<keyword evidence="2 6" id="KW-0808">Transferase</keyword>
<evidence type="ECO:0000259" key="4">
    <source>
        <dbReference type="Pfam" id="PF00891"/>
    </source>
</evidence>
<dbReference type="SUPFAM" id="SSF46785">
    <property type="entry name" value="Winged helix' DNA-binding domain"/>
    <property type="match status" value="1"/>
</dbReference>
<gene>
    <name evidence="6" type="ORF">SCP_0702220</name>
</gene>
<dbReference type="PROSITE" id="PS51683">
    <property type="entry name" value="SAM_OMT_II"/>
    <property type="match status" value="1"/>
</dbReference>
<evidence type="ECO:0000259" key="5">
    <source>
        <dbReference type="Pfam" id="PF08100"/>
    </source>
</evidence>
<feature type="domain" description="O-methyltransferase dimerisation" evidence="5">
    <location>
        <begin position="91"/>
        <end position="171"/>
    </location>
</feature>
<evidence type="ECO:0000256" key="2">
    <source>
        <dbReference type="ARBA" id="ARBA00022679"/>
    </source>
</evidence>
<comment type="caution">
    <text evidence="6">The sequence shown here is derived from an EMBL/GenBank/DDBJ whole genome shotgun (WGS) entry which is preliminary data.</text>
</comment>
<reference evidence="6 7" key="1">
    <citation type="journal article" date="2018" name="Sci. Rep.">
        <title>Genome sequence of the cauliflower mushroom Sparassis crispa (Hanabiratake) and its association with beneficial usage.</title>
        <authorList>
            <person name="Kiyama R."/>
            <person name="Furutani Y."/>
            <person name="Kawaguchi K."/>
            <person name="Nakanishi T."/>
        </authorList>
    </citation>
    <scope>NUCLEOTIDE SEQUENCE [LARGE SCALE GENOMIC DNA]</scope>
</reference>
<proteinExistence type="predicted"/>
<dbReference type="GO" id="GO:0046983">
    <property type="term" value="F:protein dimerization activity"/>
    <property type="evidence" value="ECO:0007669"/>
    <property type="project" value="InterPro"/>
</dbReference>
<name>A0A401GS49_9APHY</name>
<accession>A0A401GS49</accession>